<gene>
    <name evidence="12" type="ORF">LPTSP4_12290</name>
</gene>
<dbReference type="InterPro" id="IPR058240">
    <property type="entry name" value="rSAM_sf"/>
</dbReference>
<evidence type="ECO:0000256" key="1">
    <source>
        <dbReference type="ARBA" id="ARBA00001966"/>
    </source>
</evidence>
<dbReference type="CDD" id="cd01335">
    <property type="entry name" value="Radical_SAM"/>
    <property type="match status" value="1"/>
</dbReference>
<dbReference type="GO" id="GO:0006779">
    <property type="term" value="P:porphyrin-containing compound biosynthetic process"/>
    <property type="evidence" value="ECO:0007669"/>
    <property type="project" value="InterPro"/>
</dbReference>
<dbReference type="PANTHER" id="PTHR13932:SF5">
    <property type="entry name" value="RADICAL S-ADENOSYL METHIONINE DOMAIN-CONTAINING PROTEIN 1, MITOCHONDRIAL"/>
    <property type="match status" value="1"/>
</dbReference>
<dbReference type="SMART" id="SM00729">
    <property type="entry name" value="Elp3"/>
    <property type="match status" value="1"/>
</dbReference>
<dbReference type="InterPro" id="IPR004559">
    <property type="entry name" value="HemW-like"/>
</dbReference>
<dbReference type="NCBIfam" id="TIGR00539">
    <property type="entry name" value="hemN_rel"/>
    <property type="match status" value="1"/>
</dbReference>
<protein>
    <recommendedName>
        <fullName evidence="3 10">Heme chaperone HemW</fullName>
    </recommendedName>
</protein>
<reference evidence="12 13" key="1">
    <citation type="submission" date="2018-02" db="EMBL/GenBank/DDBJ databases">
        <title>Novel Leptospira species isolated from soil and water in Japan.</title>
        <authorList>
            <person name="Nakao R."/>
            <person name="Masuzawa T."/>
        </authorList>
    </citation>
    <scope>NUCLEOTIDE SEQUENCE [LARGE SCALE GENOMIC DNA]</scope>
    <source>
        <strain evidence="12 13">YH101</strain>
    </source>
</reference>
<accession>A0A2P2DYM4</accession>
<evidence type="ECO:0000313" key="12">
    <source>
        <dbReference type="EMBL" id="GBF49712.1"/>
    </source>
</evidence>
<dbReference type="GO" id="GO:0004109">
    <property type="term" value="F:coproporphyrinogen oxidase activity"/>
    <property type="evidence" value="ECO:0007669"/>
    <property type="project" value="InterPro"/>
</dbReference>
<keyword evidence="10" id="KW-0004">4Fe-4S</keyword>
<dbReference type="PROSITE" id="PS51918">
    <property type="entry name" value="RADICAL_SAM"/>
    <property type="match status" value="1"/>
</dbReference>
<comment type="caution">
    <text evidence="12">The sequence shown here is derived from an EMBL/GenBank/DDBJ whole genome shotgun (WGS) entry which is preliminary data.</text>
</comment>
<evidence type="ECO:0000256" key="4">
    <source>
        <dbReference type="ARBA" id="ARBA00022617"/>
    </source>
</evidence>
<dbReference type="SFLD" id="SFLDS00029">
    <property type="entry name" value="Radical_SAM"/>
    <property type="match status" value="1"/>
</dbReference>
<dbReference type="InterPro" id="IPR013785">
    <property type="entry name" value="Aldolase_TIM"/>
</dbReference>
<feature type="domain" description="Radical SAM core" evidence="11">
    <location>
        <begin position="12"/>
        <end position="254"/>
    </location>
</feature>
<dbReference type="SUPFAM" id="SSF102114">
    <property type="entry name" value="Radical SAM enzymes"/>
    <property type="match status" value="1"/>
</dbReference>
<dbReference type="GO" id="GO:0005737">
    <property type="term" value="C:cytoplasm"/>
    <property type="evidence" value="ECO:0007669"/>
    <property type="project" value="UniProtKB-SubCell"/>
</dbReference>
<dbReference type="GO" id="GO:0046872">
    <property type="term" value="F:metal ion binding"/>
    <property type="evidence" value="ECO:0007669"/>
    <property type="project" value="UniProtKB-UniRule"/>
</dbReference>
<dbReference type="PANTHER" id="PTHR13932">
    <property type="entry name" value="COPROPORPHYRINIGEN III OXIDASE"/>
    <property type="match status" value="1"/>
</dbReference>
<comment type="similarity">
    <text evidence="2">Belongs to the anaerobic coproporphyrinogen-III oxidase family. HemW subfamily.</text>
</comment>
<evidence type="ECO:0000313" key="13">
    <source>
        <dbReference type="Proteomes" id="UP000245133"/>
    </source>
</evidence>
<dbReference type="RefSeq" id="WP_244594297.1">
    <property type="nucleotide sequence ID" value="NZ_BFBB01000003.1"/>
</dbReference>
<comment type="cofactor">
    <cofactor evidence="1">
        <name>[4Fe-4S] cluster</name>
        <dbReference type="ChEBI" id="CHEBI:49883"/>
    </cofactor>
</comment>
<dbReference type="Proteomes" id="UP000245133">
    <property type="component" value="Unassembled WGS sequence"/>
</dbReference>
<comment type="subcellular location">
    <subcellularLocation>
        <location evidence="10">Cytoplasm</location>
    </subcellularLocation>
</comment>
<evidence type="ECO:0000259" key="11">
    <source>
        <dbReference type="PROSITE" id="PS51918"/>
    </source>
</evidence>
<dbReference type="GO" id="GO:0051539">
    <property type="term" value="F:4 iron, 4 sulfur cluster binding"/>
    <property type="evidence" value="ECO:0007669"/>
    <property type="project" value="UniProtKB-UniRule"/>
</dbReference>
<dbReference type="SFLD" id="SFLDF00562">
    <property type="entry name" value="HemN-like__clustered_with_heat"/>
    <property type="match status" value="1"/>
</dbReference>
<name>A0A2P2DYM4_9LEPT</name>
<proteinExistence type="inferred from homology"/>
<dbReference type="SFLD" id="SFLDG01082">
    <property type="entry name" value="B12-binding_domain_containing"/>
    <property type="match status" value="1"/>
</dbReference>
<sequence length="395" mass="45451">MTLSNMTAIPLRANKGKLGIYVHFPFCYQKCDYCDFYSEGIGKENSPLEKQLFNAYKLEFLERKKLGKECTSFEVDSIFFGGGTPSKAEPSLWRDLLQFLQNELNISKGVEITLEANPEDLSLEAMGEWQAAGINRLNIGVQTRAKAGLTYLGRYVDEKKYQALDSLCKNSPIPRLGVDLMYGIPGQSFQDFLEDLDSFLSLPLAHFSMYSLTVEKGTAYSRQVNEKRKESPNEELQYQVLEYLPERMKTEGFEWYEVSNYARNGAFSRHNLRYWMYEPYLGLGPGAHGFIDQNRYGNPRNTGKYLKDPMSAKSEPASPAIELALTLFRIFLPMDLLSFTSMHLNEREQESYLRTILDWQSKGLCLWNGRIFHWKESAIFKLDDLILQLCTTLEN</sequence>
<evidence type="ECO:0000256" key="8">
    <source>
        <dbReference type="ARBA" id="ARBA00023014"/>
    </source>
</evidence>
<keyword evidence="4 10" id="KW-0349">Heme</keyword>
<dbReference type="InterPro" id="IPR034505">
    <property type="entry name" value="Coproporphyrinogen-III_oxidase"/>
</dbReference>
<dbReference type="EMBL" id="BFBB01000003">
    <property type="protein sequence ID" value="GBF49712.1"/>
    <property type="molecule type" value="Genomic_DNA"/>
</dbReference>
<evidence type="ECO:0000256" key="9">
    <source>
        <dbReference type="ARBA" id="ARBA00023186"/>
    </source>
</evidence>
<keyword evidence="13" id="KW-1185">Reference proteome</keyword>
<evidence type="ECO:0000256" key="3">
    <source>
        <dbReference type="ARBA" id="ARBA00017228"/>
    </source>
</evidence>
<evidence type="ECO:0000256" key="2">
    <source>
        <dbReference type="ARBA" id="ARBA00006100"/>
    </source>
</evidence>
<dbReference type="AlphaFoldDB" id="A0A2P2DYM4"/>
<keyword evidence="6 10" id="KW-0479">Metal-binding</keyword>
<dbReference type="InterPro" id="IPR006638">
    <property type="entry name" value="Elp3/MiaA/NifB-like_rSAM"/>
</dbReference>
<keyword evidence="7 10" id="KW-0408">Iron</keyword>
<dbReference type="Gene3D" id="3.20.20.70">
    <property type="entry name" value="Aldolase class I"/>
    <property type="match status" value="1"/>
</dbReference>
<evidence type="ECO:0000256" key="5">
    <source>
        <dbReference type="ARBA" id="ARBA00022691"/>
    </source>
</evidence>
<keyword evidence="8 10" id="KW-0411">Iron-sulfur</keyword>
<keyword evidence="10" id="KW-0963">Cytoplasm</keyword>
<comment type="function">
    <text evidence="10">Probably acts as a heme chaperone, transferring heme to an unknown acceptor. Binds one molecule of heme per monomer, possibly covalently. Binds 1 [4Fe-4S] cluster. The cluster is coordinated with 3 cysteines and an exchangeable S-adenosyl-L-methionine.</text>
</comment>
<dbReference type="SFLD" id="SFLDG01065">
    <property type="entry name" value="anaerobic_coproporphyrinogen-I"/>
    <property type="match status" value="1"/>
</dbReference>
<organism evidence="12 13">
    <name type="scientific">Leptospira ryugenii</name>
    <dbReference type="NCBI Taxonomy" id="1917863"/>
    <lineage>
        <taxon>Bacteria</taxon>
        <taxon>Pseudomonadati</taxon>
        <taxon>Spirochaetota</taxon>
        <taxon>Spirochaetia</taxon>
        <taxon>Leptospirales</taxon>
        <taxon>Leptospiraceae</taxon>
        <taxon>Leptospira</taxon>
    </lineage>
</organism>
<evidence type="ECO:0000256" key="7">
    <source>
        <dbReference type="ARBA" id="ARBA00023004"/>
    </source>
</evidence>
<evidence type="ECO:0000256" key="6">
    <source>
        <dbReference type="ARBA" id="ARBA00022723"/>
    </source>
</evidence>
<keyword evidence="5 10" id="KW-0949">S-adenosyl-L-methionine</keyword>
<dbReference type="Pfam" id="PF04055">
    <property type="entry name" value="Radical_SAM"/>
    <property type="match status" value="1"/>
</dbReference>
<evidence type="ECO:0000256" key="10">
    <source>
        <dbReference type="RuleBase" id="RU364116"/>
    </source>
</evidence>
<keyword evidence="9 10" id="KW-0143">Chaperone</keyword>
<dbReference type="InterPro" id="IPR007197">
    <property type="entry name" value="rSAM"/>
</dbReference>